<dbReference type="PANTHER" id="PTHR33798:SF5">
    <property type="entry name" value="FLAVIN REDUCTASE LIKE DOMAIN-CONTAINING PROTEIN"/>
    <property type="match status" value="1"/>
</dbReference>
<keyword evidence="2" id="KW-0285">Flavoprotein</keyword>
<comment type="caution">
    <text evidence="6">The sequence shown here is derived from an EMBL/GenBank/DDBJ whole genome shotgun (WGS) entry which is preliminary data.</text>
</comment>
<evidence type="ECO:0000256" key="3">
    <source>
        <dbReference type="ARBA" id="ARBA00022643"/>
    </source>
</evidence>
<dbReference type="InterPro" id="IPR012349">
    <property type="entry name" value="Split_barrel_FMN-bd"/>
</dbReference>
<dbReference type="Pfam" id="PF01613">
    <property type="entry name" value="Flavin_Reduct"/>
    <property type="match status" value="1"/>
</dbReference>
<keyword evidence="3" id="KW-0288">FMN</keyword>
<dbReference type="EMBL" id="LHQM01000006">
    <property type="protein sequence ID" value="KPJ22975.1"/>
    <property type="molecule type" value="Genomic_DNA"/>
</dbReference>
<dbReference type="Gene3D" id="2.30.110.10">
    <property type="entry name" value="Electron Transport, Fmn-binding Protein, Chain A"/>
    <property type="match status" value="1"/>
</dbReference>
<dbReference type="Proteomes" id="UP000049578">
    <property type="component" value="Unassembled WGS sequence"/>
</dbReference>
<evidence type="ECO:0000256" key="1">
    <source>
        <dbReference type="ARBA" id="ARBA00001917"/>
    </source>
</evidence>
<proteinExistence type="inferred from homology"/>
<reference evidence="6 7" key="1">
    <citation type="submission" date="2015-08" db="EMBL/GenBank/DDBJ databases">
        <title>Genome sequence of Streptococcus phocae subsp. phocae ATCC 51973T isolated from liver specimen obtained from seal.</title>
        <authorList>
            <person name="Avendano-Herrera R."/>
        </authorList>
    </citation>
    <scope>NUCLEOTIDE SEQUENCE [LARGE SCALE GENOMIC DNA]</scope>
    <source>
        <strain evidence="6 7">ATCC 51973</strain>
    </source>
</reference>
<dbReference type="GO" id="GO:0010181">
    <property type="term" value="F:FMN binding"/>
    <property type="evidence" value="ECO:0007669"/>
    <property type="project" value="InterPro"/>
</dbReference>
<evidence type="ECO:0000256" key="2">
    <source>
        <dbReference type="ARBA" id="ARBA00022630"/>
    </source>
</evidence>
<accession>A0A0P6S8W8</accession>
<comment type="similarity">
    <text evidence="4">Belongs to the flavoredoxin family.</text>
</comment>
<dbReference type="AlphaFoldDB" id="A0A0P6S8W8"/>
<dbReference type="InterPro" id="IPR002563">
    <property type="entry name" value="Flavin_Rdtase-like_dom"/>
</dbReference>
<organism evidence="6 7">
    <name type="scientific">Streptococcus phocae</name>
    <dbReference type="NCBI Taxonomy" id="119224"/>
    <lineage>
        <taxon>Bacteria</taxon>
        <taxon>Bacillati</taxon>
        <taxon>Bacillota</taxon>
        <taxon>Bacilli</taxon>
        <taxon>Lactobacillales</taxon>
        <taxon>Streptococcaceae</taxon>
        <taxon>Streptococcus</taxon>
    </lineage>
</organism>
<evidence type="ECO:0000259" key="5">
    <source>
        <dbReference type="SMART" id="SM00903"/>
    </source>
</evidence>
<evidence type="ECO:0000256" key="4">
    <source>
        <dbReference type="ARBA" id="ARBA00038054"/>
    </source>
</evidence>
<dbReference type="PATRIC" id="fig|119224.3.peg.1490"/>
<comment type="cofactor">
    <cofactor evidence="1">
        <name>FMN</name>
        <dbReference type="ChEBI" id="CHEBI:58210"/>
    </cofactor>
</comment>
<name>A0A0P6S8W8_9STRE</name>
<protein>
    <recommendedName>
        <fullName evidence="5">Flavin reductase like domain-containing protein</fullName>
    </recommendedName>
</protein>
<dbReference type="SMART" id="SM00903">
    <property type="entry name" value="Flavin_Reduct"/>
    <property type="match status" value="1"/>
</dbReference>
<sequence length="202" mass="22453">MLSIEQSQLTPKEEYKILIGTVIPRPIAFVSTLSKEGHLNLAPFSFYNIVSYNPPVVSVSIQRKDGVMKDSARNILRQGEAVIHSVSSDNLEMVNQAAKALPENESELPLTGMTAVASSQIQTPGVLEAKTRFETKLYDHIPITDDQGQVVADLMLLRVVHYHMDDAVYQNTYVLPDKLDPMSRLAGQDYASLGELTRLERP</sequence>
<gene>
    <name evidence="6" type="ORF">AKK44_01605</name>
</gene>
<evidence type="ECO:0000313" key="7">
    <source>
        <dbReference type="Proteomes" id="UP000049578"/>
    </source>
</evidence>
<dbReference type="STRING" id="119224.AKK44_01605"/>
<dbReference type="GO" id="GO:0016646">
    <property type="term" value="F:oxidoreductase activity, acting on the CH-NH group of donors, NAD or NADP as acceptor"/>
    <property type="evidence" value="ECO:0007669"/>
    <property type="project" value="UniProtKB-ARBA"/>
</dbReference>
<dbReference type="PANTHER" id="PTHR33798">
    <property type="entry name" value="FLAVOPROTEIN OXYGENASE"/>
    <property type="match status" value="1"/>
</dbReference>
<keyword evidence="7" id="KW-1185">Reference proteome</keyword>
<dbReference type="SUPFAM" id="SSF50475">
    <property type="entry name" value="FMN-binding split barrel"/>
    <property type="match status" value="1"/>
</dbReference>
<dbReference type="RefSeq" id="WP_054278224.1">
    <property type="nucleotide sequence ID" value="NZ_LHQM01000006.1"/>
</dbReference>
<evidence type="ECO:0000313" key="6">
    <source>
        <dbReference type="EMBL" id="KPJ22975.1"/>
    </source>
</evidence>
<feature type="domain" description="Flavin reductase like" evidence="5">
    <location>
        <begin position="20"/>
        <end position="173"/>
    </location>
</feature>